<dbReference type="RefSeq" id="WP_089359086.1">
    <property type="nucleotide sequence ID" value="NZ_FZOG01000001.1"/>
</dbReference>
<dbReference type="EMBL" id="FZOG01000001">
    <property type="protein sequence ID" value="SNR95499.1"/>
    <property type="molecule type" value="Genomic_DNA"/>
</dbReference>
<dbReference type="InterPro" id="IPR019960">
    <property type="entry name" value="T1SS_VCA0849"/>
</dbReference>
<dbReference type="NCBIfam" id="TIGR03661">
    <property type="entry name" value="T1SS_VCA0849"/>
    <property type="match status" value="1"/>
</dbReference>
<proteinExistence type="predicted"/>
<feature type="domain" description="Bacterial Ig" evidence="1">
    <location>
        <begin position="201"/>
        <end position="250"/>
    </location>
</feature>
<dbReference type="SUPFAM" id="SSF69318">
    <property type="entry name" value="Integrin alpha N-terminal domain"/>
    <property type="match status" value="1"/>
</dbReference>
<dbReference type="InterPro" id="IPR048051">
    <property type="entry name" value="BapA-like_prefix-like"/>
</dbReference>
<dbReference type="InterPro" id="IPR049826">
    <property type="entry name" value="Ig-like_ice"/>
</dbReference>
<evidence type="ECO:0000313" key="5">
    <source>
        <dbReference type="Proteomes" id="UP000242915"/>
    </source>
</evidence>
<dbReference type="InterPro" id="IPR028994">
    <property type="entry name" value="Integrin_alpha_N"/>
</dbReference>
<evidence type="ECO:0000313" key="4">
    <source>
        <dbReference type="EMBL" id="SNR95499.1"/>
    </source>
</evidence>
<dbReference type="Pfam" id="PF17936">
    <property type="entry name" value="Big_6"/>
    <property type="match status" value="1"/>
</dbReference>
<gene>
    <name evidence="4" type="ORF">SAMN05216255_1227</name>
</gene>
<dbReference type="SUPFAM" id="SSF51120">
    <property type="entry name" value="beta-Roll"/>
    <property type="match status" value="1"/>
</dbReference>
<feature type="domain" description="Bacterial Ig-like" evidence="2">
    <location>
        <begin position="1788"/>
        <end position="1880"/>
    </location>
</feature>
<keyword evidence="5" id="KW-1185">Reference proteome</keyword>
<dbReference type="InterPro" id="IPR011049">
    <property type="entry name" value="Serralysin-like_metalloprot_C"/>
</dbReference>
<dbReference type="Proteomes" id="UP000242915">
    <property type="component" value="Unassembled WGS sequence"/>
</dbReference>
<accession>A0A239AIY1</accession>
<reference evidence="5" key="1">
    <citation type="submission" date="2017-06" db="EMBL/GenBank/DDBJ databases">
        <authorList>
            <person name="Varghese N."/>
            <person name="Submissions S."/>
        </authorList>
    </citation>
    <scope>NUCLEOTIDE SEQUENCE [LARGE SCALE GENOMIC DNA]</scope>
    <source>
        <strain evidence="5">CIP 108523</strain>
    </source>
</reference>
<feature type="domain" description="Bacterial Ig-like" evidence="2">
    <location>
        <begin position="1685"/>
        <end position="1777"/>
    </location>
</feature>
<name>A0A239AIY1_9PSED</name>
<feature type="domain" description="Bacterial Ig-like" evidence="2">
    <location>
        <begin position="1894"/>
        <end position="1986"/>
    </location>
</feature>
<dbReference type="Gene3D" id="2.60.40.10">
    <property type="entry name" value="Immunoglobulins"/>
    <property type="match status" value="20"/>
</dbReference>
<feature type="domain" description="Bacterial Ig-like" evidence="2">
    <location>
        <begin position="709"/>
        <end position="776"/>
    </location>
</feature>
<dbReference type="Pfam" id="PF22783">
    <property type="entry name" value="BapA_N"/>
    <property type="match status" value="1"/>
</dbReference>
<sequence>MKRSIEVIDRAASNKVNLLANGSLTLTLNEPSVVLVQASISDVRGYERDGNDLLIHMKDGSVIRCDDYFKVDETQQHSELVFQDQNAALIHVSFAEMPGLAPGQLMPLTPQVEVLNSIDPLLYGSDDFAGYGLLGLIGAGLGGALVGAGLDDDGGGHDRIQYVDNSLPAEVAQPSFIATDNQGQLQTLLTSGSRTDDLSPTFSGSGEAGANIQIINQQAVVVASAEVGADGTWTVTLADQALGQHSYEVIQHSGDSILSAGRISIEILGNNIELAIDPISGDNQLGESEAGAPLSLSGSATGLESGTQVMVSIAGERYITQVDEAGGWRIELPVEVVAGLHDGFYTAQASATDPTGNSYAASQGFFVDTSAPVVSINAVALDDVLNASEVTTAQTISGSVMGAEAGQTVRVDVGGTLHEVLLGADHRWAVDIPSAMWTAMGDGALTITASITDAAGNTGEASRGISIAAGLPGLRVSTLSGDDVINAIEHAQDLAVFGTSSGLAPGQTVTVTIAGESYLTAINADGSWQIGLQASDVSTYAQGPLDIHVSSADASGDPVAINHQLMVDLADTAVSINAVAQDSIINSDEQGSGLLLSGATANVEAGQVVVINFAGHQYQATVAGDGEWAVAVPAADLAGLSDGYRNLEVQVTNTQGSVARSGQIVEVDLTSPILVIDPTTSGNGSSLAQDDLLNSSEVNQDLLVSGVTSAQAGQPLTISLNGQDYQAVVGEAGAWSLSIPSAIFSSAPDGPLSITATTTDKAGNRVQQSRELTVDTAAPVISINSLAGDDIINANEKADAVQVSGHARGLSGGEVLTVSLNGKDYTTAVGADGDWGLSVAAADIAALPDGQYSIVAQVADAAGNGASTHHDVELDTQLPTIRIDTVAGDNVINSVEKSAPVEISGSSTGLDSGAIVSVVLNGKDYQATVAADGNWSTEIQPGDFDAAHDGQHKLSASAVDDIGNQAITYTTVVIGTLNAVISIDTIAGDDRINAAEAGASVMVSGSVLNVEPGQVVNLSMDGSDYTATVNDDLSWAVSLPSSAWSAAAEGSLTIDASVSSVEGNNAYASRDVVVDFTAPVVTINSVAGDDVINASEHNQALEITGGTSGLAGGEVIRVSLEGRIYATTVNADGSWGLTIPRGDVAALPTGTVSIDASVADTAGNLGSASHGANVVLEPPIVTIGVVSGDDVISAAEKMQSLDISGTSSGLAAGTGIEVSLNGRNYSASVDGNGAWSVSLPDTDVASFGKGDLAITAQGSDAIGNLGTSMRTITVDGAVPTITIDPLTADNTINSAEAAATQILTGNVTGVAAGQALSIEIDGQHYSTSIDGNLNWSLDLPGSIWNSIASGTVPITATVGGVTELSPVTLDVNAPAVSIDTVASDNVIDGTEQKAGQVISGTTDAEPGQIVEVAFNGRTYHSVVADDGAWRVNVDARDFLYTPDGNYTISAAVTDQAGNSGARDASVSLQGDAPSVTIDSFTVDDILSKLEQGSVQVISGTSSVDVGRTVTLTLNGKDYSATVQADHGWSLVIGTTDLAALVDSGVYTIHAAATDSVGNTGFSDRSFSVDLSGPSMTLTIDSISQDTGSSSNDFITHDTALAINGTLGAALGAGELMQISLDGGASWIDHHVSGTAWTYIDNRVLVDGNHDYAVRVIDSLGNLGSTASQLVTIDTSAPASAIAITSITDDTGLFADYITQDTSLRVNGSLSSPLAVDERAQITLDSGVNWTDLSVAGTSWNYVDSRALVDGSYQYTARVIDAAGNIGSTYTQTVVVDTAAPLTTISIDSVTDDTGGSATDYITRDNSLMVNGTLSAALHLDEVAQISLDAGVTWISLVPSGLTWSYTDGRSLSDGFYSYQVRVVDLAGNSGPVEQQIVRVDHTAPTTLVGVDSISDDTGLSATDFVTRDTSLTLSGTLGKALESDEYAQISIDGGATWTTLTDVHGIQWSYADSRLLNDGNHSYQLRVIDQAGNMGPMTSQEVVVDTTAPLEQATITGYYDDQGGRQGIQSTENITDDTAPVLRGGLTAELQGGEVLRIFQNGIYLGTAAVSGTTWTYALSGLQNANSYDYQAVVTDAAGNTTTSTGYTLNVDTSAPGTVTLDSQVTSDTTPVLRGTLMEELSAGQVLYVEVDGITYSSSASYGDGGVVIDPENRTWYLQIPGSHPLGLNTYDVIAQVVNEGNNGNLTSQTFSGAQVVVAELAIDTQWAGAAPPTRTTNQEGLGYSIGENGLWNIVSNTAVYRSSDLNAYSTDVLVKESLTGNTVNYSYFDLDRDGDMDIFATQSNYTRPFQYWQNDSGSYTSKTIAYGGLDTFYGGTVAYDRTGNGYLDLVLGDSNLDSYSAGWFNNNQDGTFTQDITTRGLAPSYTFGASVSGVDINNDGTIDITAQINGGGASNGYALGVITNNGDGSMSIGQVVNNVFNDGGGVDNVGTSMTWADFNGDGNLDLYLNQHFASSNKAAVIINNNGTLDNFVEISAGPDIRSRIALAVDWDHNGTIDIAKMGGYNNGDSIQIILNNGNGLSWTDANLDYSYGSRLTGAAALDYDWDGAVDLIGFTSNGNAFVVENSNTVAEGTSLHLRILDQNGINAFYGNTVQLFDSGGALVSSQILNPQSGVGVNDSSALLNFYGLSASETYSVKLVRIVDGVRADVGESLNTGWGSLTTGDAAHNYVLSAEAGNANNDGAFIGTGYNDTFMATAGSDAYNGAGGWNYSSGHGTWVAASGGMDIVDYGLANSGVTVDLSSSAVQDTGFNLSQLVDIEGVSGSDFDETFTGSTGDNLFNGRGGNDIINISNGGHDTLIYKLLNTFDPTLGNGSDSVHGFTIGTWEGTDDTDRIDISELLNSAGYTGTGSATYVDGVATLDASTGNIEDYLNVLQNGANTEIQFDHDGLGSASLPTTVVSLSGVQVDLATLLANHQLLV</sequence>
<feature type="domain" description="Bacterial Ig-like" evidence="2">
    <location>
        <begin position="2006"/>
        <end position="2093"/>
    </location>
</feature>
<evidence type="ECO:0000259" key="2">
    <source>
        <dbReference type="Pfam" id="PF19077"/>
    </source>
</evidence>
<protein>
    <submittedName>
        <fullName evidence="4">Ig-like domain (Group 3)</fullName>
    </submittedName>
</protein>
<dbReference type="NCBIfam" id="NF012196">
    <property type="entry name" value="Ig_like_ice"/>
    <property type="match status" value="5"/>
</dbReference>
<evidence type="ECO:0000259" key="3">
    <source>
        <dbReference type="Pfam" id="PF22783"/>
    </source>
</evidence>
<dbReference type="Pfam" id="PF19077">
    <property type="entry name" value="Big_13"/>
    <property type="match status" value="7"/>
</dbReference>
<feature type="domain" description="Bacterial Ig-like" evidence="2">
    <location>
        <begin position="1582"/>
        <end position="1674"/>
    </location>
</feature>
<feature type="domain" description="Bacterial Ig-like" evidence="2">
    <location>
        <begin position="816"/>
        <end position="876"/>
    </location>
</feature>
<dbReference type="NCBIfam" id="NF033677">
    <property type="entry name" value="biofilm_BapA_N"/>
    <property type="match status" value="1"/>
</dbReference>
<organism evidence="4 5">
    <name type="scientific">Pseudomonas segetis</name>
    <dbReference type="NCBI Taxonomy" id="298908"/>
    <lineage>
        <taxon>Bacteria</taxon>
        <taxon>Pseudomonadati</taxon>
        <taxon>Pseudomonadota</taxon>
        <taxon>Gammaproteobacteria</taxon>
        <taxon>Pseudomonadales</taxon>
        <taxon>Pseudomonadaceae</taxon>
        <taxon>Pseudomonas</taxon>
    </lineage>
</organism>
<feature type="domain" description="Biofilm-associated protein BapA-like prefix-like" evidence="3">
    <location>
        <begin position="4"/>
        <end position="126"/>
    </location>
</feature>
<dbReference type="InterPro" id="IPR044016">
    <property type="entry name" value="Big_13"/>
</dbReference>
<evidence type="ECO:0000259" key="1">
    <source>
        <dbReference type="Pfam" id="PF17936"/>
    </source>
</evidence>
<dbReference type="InterPro" id="IPR013783">
    <property type="entry name" value="Ig-like_fold"/>
</dbReference>
<dbReference type="InterPro" id="IPR041498">
    <property type="entry name" value="Big_6"/>
</dbReference>
<dbReference type="NCBIfam" id="NF033510">
    <property type="entry name" value="Ca_tandemer"/>
    <property type="match status" value="13"/>
</dbReference>